<feature type="zinc finger region" description="dksA C4-type" evidence="7">
    <location>
        <begin position="122"/>
        <end position="146"/>
    </location>
</feature>
<evidence type="ECO:0000256" key="4">
    <source>
        <dbReference type="ARBA" id="ARBA00022833"/>
    </source>
</evidence>
<proteinExistence type="inferred from homology"/>
<feature type="domain" description="DnaK suppressor protein DksA N-terminal" evidence="10">
    <location>
        <begin position="44"/>
        <end position="114"/>
    </location>
</feature>
<evidence type="ECO:0000256" key="2">
    <source>
        <dbReference type="ARBA" id="ARBA00022723"/>
    </source>
</evidence>
<evidence type="ECO:0000256" key="1">
    <source>
        <dbReference type="ARBA" id="ARBA00022490"/>
    </source>
</evidence>
<dbReference type="Pfam" id="PF01258">
    <property type="entry name" value="zf-dskA_traR"/>
    <property type="match status" value="1"/>
</dbReference>
<dbReference type="SUPFAM" id="SSF57716">
    <property type="entry name" value="Glucocorticoid receptor-like (DNA-binding domain)"/>
    <property type="match status" value="1"/>
</dbReference>
<dbReference type="OrthoDB" id="9803742at2"/>
<feature type="region of interest" description="Disordered" evidence="8">
    <location>
        <begin position="67"/>
        <end position="92"/>
    </location>
</feature>
<dbReference type="InterPro" id="IPR037187">
    <property type="entry name" value="DnaK_N"/>
</dbReference>
<dbReference type="PROSITE" id="PS01102">
    <property type="entry name" value="ZF_DKSA_1"/>
    <property type="match status" value="1"/>
</dbReference>
<evidence type="ECO:0000256" key="8">
    <source>
        <dbReference type="SAM" id="MobiDB-lite"/>
    </source>
</evidence>
<dbReference type="InterPro" id="IPR020458">
    <property type="entry name" value="Znf_DskA_TraR_CS"/>
</dbReference>
<evidence type="ECO:0000259" key="9">
    <source>
        <dbReference type="Pfam" id="PF01258"/>
    </source>
</evidence>
<dbReference type="SUPFAM" id="SSF109635">
    <property type="entry name" value="DnaK suppressor protein DksA, alpha-hairpin domain"/>
    <property type="match status" value="1"/>
</dbReference>
<accession>A0A2P6AV57</accession>
<comment type="similarity">
    <text evidence="6">Belongs to the DksA family.</text>
</comment>
<feature type="binding site" evidence="6">
    <location>
        <position position="143"/>
    </location>
    <ligand>
        <name>Zn(2+)</name>
        <dbReference type="ChEBI" id="CHEBI:29105"/>
    </ligand>
</feature>
<evidence type="ECO:0000256" key="6">
    <source>
        <dbReference type="HAMAP-Rule" id="MF_00926"/>
    </source>
</evidence>
<dbReference type="PANTHER" id="PTHR33823">
    <property type="entry name" value="RNA POLYMERASE-BINDING TRANSCRIPTION FACTOR DKSA-RELATED"/>
    <property type="match status" value="1"/>
</dbReference>
<feature type="binding site" evidence="6">
    <location>
        <position position="122"/>
    </location>
    <ligand>
        <name>Zn(2+)</name>
        <dbReference type="ChEBI" id="CHEBI:29105"/>
    </ligand>
</feature>
<dbReference type="InterPro" id="IPR048489">
    <property type="entry name" value="DksA_N"/>
</dbReference>
<dbReference type="PROSITE" id="PS51128">
    <property type="entry name" value="ZF_DKSA_2"/>
    <property type="match status" value="1"/>
</dbReference>
<dbReference type="PRINTS" id="PR00618">
    <property type="entry name" value="DKSAZNFINGER"/>
</dbReference>
<feature type="domain" description="Zinc finger DksA/TraR C4-type" evidence="9">
    <location>
        <begin position="118"/>
        <end position="148"/>
    </location>
</feature>
<dbReference type="EMBL" id="PTQZ01000006">
    <property type="protein sequence ID" value="PQA52099.1"/>
    <property type="molecule type" value="Genomic_DNA"/>
</dbReference>
<keyword evidence="4 6" id="KW-0862">Zinc</keyword>
<comment type="subunit">
    <text evidence="6">Interacts directly with the RNA polymerase.</text>
</comment>
<keyword evidence="1 6" id="KW-0963">Cytoplasm</keyword>
<feature type="region of interest" description="Disordered" evidence="8">
    <location>
        <begin position="1"/>
        <end position="26"/>
    </location>
</feature>
<feature type="binding site" evidence="6">
    <location>
        <position position="146"/>
    </location>
    <ligand>
        <name>Zn(2+)</name>
        <dbReference type="ChEBI" id="CHEBI:29105"/>
    </ligand>
</feature>
<gene>
    <name evidence="6 11" type="primary">dksA</name>
    <name evidence="11" type="ORF">C5O18_00675</name>
</gene>
<feature type="compositionally biased region" description="Basic and acidic residues" evidence="8">
    <location>
        <begin position="80"/>
        <end position="92"/>
    </location>
</feature>
<protein>
    <recommendedName>
        <fullName evidence="6">RNA polymerase-binding transcription factor DksA</fullName>
    </recommendedName>
</protein>
<comment type="caution">
    <text evidence="11">The sequence shown here is derived from an EMBL/GenBank/DDBJ whole genome shotgun (WGS) entry which is preliminary data.</text>
</comment>
<organism evidence="11 12">
    <name type="scientific">Amnimonas aquatica</name>
    <dbReference type="NCBI Taxonomy" id="2094561"/>
    <lineage>
        <taxon>Bacteria</taxon>
        <taxon>Pseudomonadati</taxon>
        <taxon>Pseudomonadota</taxon>
        <taxon>Gammaproteobacteria</taxon>
        <taxon>Moraxellales</taxon>
        <taxon>Moraxellaceae</taxon>
        <taxon>Amnimonas</taxon>
    </lineage>
</organism>
<dbReference type="PANTHER" id="PTHR33823:SF2">
    <property type="entry name" value="RNA POLYMERASE-BINDING TRANSCRIPTION FACTOR DKSA"/>
    <property type="match status" value="1"/>
</dbReference>
<dbReference type="GO" id="GO:0008270">
    <property type="term" value="F:zinc ion binding"/>
    <property type="evidence" value="ECO:0007669"/>
    <property type="project" value="UniProtKB-UniRule"/>
</dbReference>
<keyword evidence="2 6" id="KW-0479">Metal-binding</keyword>
<dbReference type="Gene3D" id="1.20.120.910">
    <property type="entry name" value="DksA, coiled-coil domain"/>
    <property type="match status" value="1"/>
</dbReference>
<dbReference type="NCBIfam" id="TIGR02420">
    <property type="entry name" value="dksA"/>
    <property type="match status" value="1"/>
</dbReference>
<feature type="compositionally biased region" description="Basic and acidic residues" evidence="8">
    <location>
        <begin position="1"/>
        <end position="13"/>
    </location>
</feature>
<feature type="binding site" evidence="6">
    <location>
        <position position="125"/>
    </location>
    <ligand>
        <name>Zn(2+)</name>
        <dbReference type="ChEBI" id="CHEBI:29105"/>
    </ligand>
</feature>
<dbReference type="GO" id="GO:0005737">
    <property type="term" value="C:cytoplasm"/>
    <property type="evidence" value="ECO:0007669"/>
    <property type="project" value="UniProtKB-SubCell"/>
</dbReference>
<keyword evidence="3 6" id="KW-0863">Zinc-finger</keyword>
<dbReference type="Proteomes" id="UP000243900">
    <property type="component" value="Unassembled WGS sequence"/>
</dbReference>
<dbReference type="InterPro" id="IPR000962">
    <property type="entry name" value="Znf_DskA_TraR"/>
</dbReference>
<comment type="subcellular location">
    <subcellularLocation>
        <location evidence="6">Cytoplasm</location>
    </subcellularLocation>
</comment>
<keyword evidence="12" id="KW-1185">Reference proteome</keyword>
<dbReference type="Pfam" id="PF21157">
    <property type="entry name" value="DksA_N"/>
    <property type="match status" value="1"/>
</dbReference>
<dbReference type="InterPro" id="IPR012784">
    <property type="entry name" value="DksA_RNA_pol-bd"/>
</dbReference>
<dbReference type="GO" id="GO:0010468">
    <property type="term" value="P:regulation of gene expression"/>
    <property type="evidence" value="ECO:0007669"/>
    <property type="project" value="UniProtKB-UniRule"/>
</dbReference>
<dbReference type="RefSeq" id="WP_105190964.1">
    <property type="nucleotide sequence ID" value="NZ_PTQZ01000006.1"/>
</dbReference>
<comment type="function">
    <text evidence="6">Transcription factor that acts by binding directly to the RNA polymerase (RNAP). Required for negative regulation of rRNA expression and positive regulation of several amino acid biosynthesis promoters. Also required for regulation of fis expression.</text>
</comment>
<evidence type="ECO:0000256" key="5">
    <source>
        <dbReference type="ARBA" id="ARBA00023054"/>
    </source>
</evidence>
<reference evidence="12" key="1">
    <citation type="submission" date="2018-02" db="EMBL/GenBank/DDBJ databases">
        <title>Genome sequencing of Solimonas sp. HR-BB.</title>
        <authorList>
            <person name="Lee Y."/>
            <person name="Jeon C.O."/>
        </authorList>
    </citation>
    <scope>NUCLEOTIDE SEQUENCE [LARGE SCALE GENOMIC DNA]</scope>
    <source>
        <strain evidence="12">HR-E</strain>
    </source>
</reference>
<evidence type="ECO:0000313" key="12">
    <source>
        <dbReference type="Proteomes" id="UP000243900"/>
    </source>
</evidence>
<evidence type="ECO:0000259" key="10">
    <source>
        <dbReference type="Pfam" id="PF21157"/>
    </source>
</evidence>
<sequence>MATRTTEKPATDKAKKKPAAGNGLIHGLAPYKEVKGEDYMSAPQLQHFRNILQAWKRELMEEVDRTVHHMQDESGSLPDPNDRATQEEEFSLELRTRDRERKLIKKIDKTLESIEKDDYGYCDDCGVEIGIRRLEARPTATLCIDCKSLQEIKEKQLLGG</sequence>
<dbReference type="AlphaFoldDB" id="A0A2P6AV57"/>
<name>A0A2P6AV57_9GAMM</name>
<keyword evidence="5" id="KW-0175">Coiled coil</keyword>
<evidence type="ECO:0000256" key="3">
    <source>
        <dbReference type="ARBA" id="ARBA00022771"/>
    </source>
</evidence>
<evidence type="ECO:0000256" key="7">
    <source>
        <dbReference type="PROSITE-ProRule" id="PRU00510"/>
    </source>
</evidence>
<dbReference type="HAMAP" id="MF_00926">
    <property type="entry name" value="DksA"/>
    <property type="match status" value="1"/>
</dbReference>
<evidence type="ECO:0000313" key="11">
    <source>
        <dbReference type="EMBL" id="PQA52099.1"/>
    </source>
</evidence>
<dbReference type="InterPro" id="IPR020460">
    <property type="entry name" value="Znf_C4-type_bac"/>
</dbReference>